<gene>
    <name evidence="1" type="ORF">BJX63DRAFT_414062</name>
</gene>
<sequence length="272" mass="31624">MNDDEAIEIVRFMDLPFDNFVIEHWDPASALSKHEQKWSLVERWIKLGDRGRKQYFEPRLCEHEIPAHVPRDLLTPRERAADGEYEKTFWIRTWFGEKNNAESQRAADDDYKQLYLFALQRCDEGNEGPEFLDERFLFDHLDIDAADLRDGNMVARQWTTPEWLVDAFMRYPDQLSGLASFGVDLESDGVDGDQRLLIGIADRKACQEGWVLLLGVNHKGQILPYRVRERASSVDLVVNDWNEDSIDLRQLFADPNQAGEELYMRAGSGWDI</sequence>
<comment type="caution">
    <text evidence="1">The sequence shown here is derived from an EMBL/GenBank/DDBJ whole genome shotgun (WGS) entry which is preliminary data.</text>
</comment>
<accession>A0ABR4GUN4</accession>
<reference evidence="1 2" key="1">
    <citation type="submission" date="2024-07" db="EMBL/GenBank/DDBJ databases">
        <title>Section-level genome sequencing and comparative genomics of Aspergillus sections Usti and Cavernicolus.</title>
        <authorList>
            <consortium name="Lawrence Berkeley National Laboratory"/>
            <person name="Nybo J.L."/>
            <person name="Vesth T.C."/>
            <person name="Theobald S."/>
            <person name="Frisvad J.C."/>
            <person name="Larsen T.O."/>
            <person name="Kjaerboelling I."/>
            <person name="Rothschild-Mancinelli K."/>
            <person name="Lyhne E.K."/>
            <person name="Kogle M.E."/>
            <person name="Barry K."/>
            <person name="Clum A."/>
            <person name="Na H."/>
            <person name="Ledsgaard L."/>
            <person name="Lin J."/>
            <person name="Lipzen A."/>
            <person name="Kuo A."/>
            <person name="Riley R."/>
            <person name="Mondo S."/>
            <person name="Labutti K."/>
            <person name="Haridas S."/>
            <person name="Pangalinan J."/>
            <person name="Salamov A.A."/>
            <person name="Simmons B.A."/>
            <person name="Magnuson J.K."/>
            <person name="Chen J."/>
            <person name="Drula E."/>
            <person name="Henrissat B."/>
            <person name="Wiebenga A."/>
            <person name="Lubbers R.J."/>
            <person name="Gomes A.C."/>
            <person name="Makela M.R."/>
            <person name="Stajich J."/>
            <person name="Grigoriev I.V."/>
            <person name="Mortensen U.H."/>
            <person name="De Vries R.P."/>
            <person name="Baker S.E."/>
            <person name="Andersen M.R."/>
        </authorList>
    </citation>
    <scope>NUCLEOTIDE SEQUENCE [LARGE SCALE GENOMIC DNA]</scope>
    <source>
        <strain evidence="1 2">CBS 588.65</strain>
    </source>
</reference>
<proteinExistence type="predicted"/>
<protein>
    <submittedName>
        <fullName evidence="1">Uncharacterized protein</fullName>
    </submittedName>
</protein>
<evidence type="ECO:0000313" key="1">
    <source>
        <dbReference type="EMBL" id="KAL2802731.1"/>
    </source>
</evidence>
<dbReference type="Proteomes" id="UP001610334">
    <property type="component" value="Unassembled WGS sequence"/>
</dbReference>
<name>A0ABR4GUN4_9EURO</name>
<dbReference type="EMBL" id="JBFXLT010000166">
    <property type="protein sequence ID" value="KAL2802731.1"/>
    <property type="molecule type" value="Genomic_DNA"/>
</dbReference>
<organism evidence="1 2">
    <name type="scientific">Aspergillus granulosus</name>
    <dbReference type="NCBI Taxonomy" id="176169"/>
    <lineage>
        <taxon>Eukaryota</taxon>
        <taxon>Fungi</taxon>
        <taxon>Dikarya</taxon>
        <taxon>Ascomycota</taxon>
        <taxon>Pezizomycotina</taxon>
        <taxon>Eurotiomycetes</taxon>
        <taxon>Eurotiomycetidae</taxon>
        <taxon>Eurotiales</taxon>
        <taxon>Aspergillaceae</taxon>
        <taxon>Aspergillus</taxon>
        <taxon>Aspergillus subgen. Nidulantes</taxon>
    </lineage>
</organism>
<evidence type="ECO:0000313" key="2">
    <source>
        <dbReference type="Proteomes" id="UP001610334"/>
    </source>
</evidence>
<keyword evidence="2" id="KW-1185">Reference proteome</keyword>